<dbReference type="GO" id="GO:0004497">
    <property type="term" value="F:monooxygenase activity"/>
    <property type="evidence" value="ECO:0007669"/>
    <property type="project" value="UniProtKB-KW"/>
</dbReference>
<name>A0A8X6WG42_TRICX</name>
<reference evidence="3" key="1">
    <citation type="submission" date="2020-08" db="EMBL/GenBank/DDBJ databases">
        <title>Multicomponent nature underlies the extraordinary mechanical properties of spider dragline silk.</title>
        <authorList>
            <person name="Kono N."/>
            <person name="Nakamura H."/>
            <person name="Mori M."/>
            <person name="Yoshida Y."/>
            <person name="Ohtoshi R."/>
            <person name="Malay A.D."/>
            <person name="Moran D.A.P."/>
            <person name="Tomita M."/>
            <person name="Numata K."/>
            <person name="Arakawa K."/>
        </authorList>
    </citation>
    <scope>NUCLEOTIDE SEQUENCE</scope>
</reference>
<dbReference type="AlphaFoldDB" id="A0A8X6WG42"/>
<dbReference type="SUPFAM" id="SSF48264">
    <property type="entry name" value="Cytochrome P450"/>
    <property type="match status" value="1"/>
</dbReference>
<protein>
    <submittedName>
        <fullName evidence="3">Uncharacterized protein</fullName>
    </submittedName>
</protein>
<accession>A0A8X6WG42</accession>
<keyword evidence="2" id="KW-0472">Membrane</keyword>
<dbReference type="GO" id="GO:0020037">
    <property type="term" value="F:heme binding"/>
    <property type="evidence" value="ECO:0007669"/>
    <property type="project" value="InterPro"/>
</dbReference>
<keyword evidence="2" id="KW-1133">Transmembrane helix</keyword>
<keyword evidence="4" id="KW-1185">Reference proteome</keyword>
<dbReference type="GO" id="GO:0016705">
    <property type="term" value="F:oxidoreductase activity, acting on paired donors, with incorporation or reduction of molecular oxygen"/>
    <property type="evidence" value="ECO:0007669"/>
    <property type="project" value="InterPro"/>
</dbReference>
<evidence type="ECO:0000313" key="3">
    <source>
        <dbReference type="EMBL" id="GFY33371.1"/>
    </source>
</evidence>
<dbReference type="PANTHER" id="PTHR24299:SF21">
    <property type="entry name" value="OS09G0441600 PROTEIN"/>
    <property type="match status" value="1"/>
</dbReference>
<dbReference type="GO" id="GO:0005506">
    <property type="term" value="F:iron ion binding"/>
    <property type="evidence" value="ECO:0007669"/>
    <property type="project" value="InterPro"/>
</dbReference>
<evidence type="ECO:0000256" key="1">
    <source>
        <dbReference type="ARBA" id="ARBA00023033"/>
    </source>
</evidence>
<dbReference type="EMBL" id="BMAU01021410">
    <property type="protein sequence ID" value="GFY33371.1"/>
    <property type="molecule type" value="Genomic_DNA"/>
</dbReference>
<organism evidence="3 4">
    <name type="scientific">Trichonephila clavipes</name>
    <name type="common">Golden silk orbweaver</name>
    <name type="synonym">Nephila clavipes</name>
    <dbReference type="NCBI Taxonomy" id="2585209"/>
    <lineage>
        <taxon>Eukaryota</taxon>
        <taxon>Metazoa</taxon>
        <taxon>Ecdysozoa</taxon>
        <taxon>Arthropoda</taxon>
        <taxon>Chelicerata</taxon>
        <taxon>Arachnida</taxon>
        <taxon>Araneae</taxon>
        <taxon>Araneomorphae</taxon>
        <taxon>Entelegynae</taxon>
        <taxon>Araneoidea</taxon>
        <taxon>Nephilidae</taxon>
        <taxon>Trichonephila</taxon>
    </lineage>
</organism>
<sequence length="129" mass="14505">MGVNIPVHLFNTLKNLRIEIFIGLVVFLIINWLRRAKNLPPGPCGLPVLGYLPFLGSEAYRTLHNLTNKYGPIFREFKALNRRFLLGVRTVNSPQSHIVRVCDAGLGKSGVFHSAEWHVGDWLSDGLID</sequence>
<dbReference type="Gene3D" id="1.10.630.10">
    <property type="entry name" value="Cytochrome P450"/>
    <property type="match status" value="1"/>
</dbReference>
<dbReference type="Proteomes" id="UP000887159">
    <property type="component" value="Unassembled WGS sequence"/>
</dbReference>
<dbReference type="InterPro" id="IPR036396">
    <property type="entry name" value="Cyt_P450_sf"/>
</dbReference>
<gene>
    <name evidence="3" type="ORF">TNCV_1898231</name>
</gene>
<comment type="caution">
    <text evidence="3">The sequence shown here is derived from an EMBL/GenBank/DDBJ whole genome shotgun (WGS) entry which is preliminary data.</text>
</comment>
<evidence type="ECO:0000313" key="4">
    <source>
        <dbReference type="Proteomes" id="UP000887159"/>
    </source>
</evidence>
<keyword evidence="2" id="KW-0812">Transmembrane</keyword>
<keyword evidence="1" id="KW-0503">Monooxygenase</keyword>
<proteinExistence type="predicted"/>
<keyword evidence="1" id="KW-0560">Oxidoreductase</keyword>
<dbReference type="PANTHER" id="PTHR24299">
    <property type="entry name" value="CYTOCHROME P450 FAMILY 1"/>
    <property type="match status" value="1"/>
</dbReference>
<evidence type="ECO:0000256" key="2">
    <source>
        <dbReference type="SAM" id="Phobius"/>
    </source>
</evidence>
<feature type="transmembrane region" description="Helical" evidence="2">
    <location>
        <begin position="16"/>
        <end position="33"/>
    </location>
</feature>